<feature type="region of interest" description="Disordered" evidence="1">
    <location>
        <begin position="1"/>
        <end position="30"/>
    </location>
</feature>
<evidence type="ECO:0000313" key="2">
    <source>
        <dbReference type="EMBL" id="CAG8499521.1"/>
    </source>
</evidence>
<proteinExistence type="predicted"/>
<organism evidence="2 3">
    <name type="scientific">Acaulospora morrowiae</name>
    <dbReference type="NCBI Taxonomy" id="94023"/>
    <lineage>
        <taxon>Eukaryota</taxon>
        <taxon>Fungi</taxon>
        <taxon>Fungi incertae sedis</taxon>
        <taxon>Mucoromycota</taxon>
        <taxon>Glomeromycotina</taxon>
        <taxon>Glomeromycetes</taxon>
        <taxon>Diversisporales</taxon>
        <taxon>Acaulosporaceae</taxon>
        <taxon>Acaulospora</taxon>
    </lineage>
</organism>
<feature type="region of interest" description="Disordered" evidence="1">
    <location>
        <begin position="98"/>
        <end position="133"/>
    </location>
</feature>
<gene>
    <name evidence="2" type="ORF">AMORRO_LOCUS3183</name>
</gene>
<sequence length="189" mass="22328">MPRRVTKKLKHKNKTPIYKANDGSEHTPTKEAVEVSIHHAKNPEPDDSEFTEEIDYRPRKRVRRKYPVRSTTIEHEHNYSEKLYYEKFDSAFNDRVEVTTSEKRASKKVSPDLHSGSSHRRFPKRKSSRKNIDYSVKRYYEKFESAMKTKIYNKNSRGIKGKTESTDDLNNDRINETEEPNESDDSSKK</sequence>
<name>A0A9N9EZI4_9GLOM</name>
<reference evidence="2" key="1">
    <citation type="submission" date="2021-06" db="EMBL/GenBank/DDBJ databases">
        <authorList>
            <person name="Kallberg Y."/>
            <person name="Tangrot J."/>
            <person name="Rosling A."/>
        </authorList>
    </citation>
    <scope>NUCLEOTIDE SEQUENCE</scope>
    <source>
        <strain evidence="2">CL551</strain>
    </source>
</reference>
<comment type="caution">
    <text evidence="2">The sequence shown here is derived from an EMBL/GenBank/DDBJ whole genome shotgun (WGS) entry which is preliminary data.</text>
</comment>
<protein>
    <submittedName>
        <fullName evidence="2">17231_t:CDS:1</fullName>
    </submittedName>
</protein>
<dbReference type="OrthoDB" id="10634067at2759"/>
<feature type="compositionally biased region" description="Acidic residues" evidence="1">
    <location>
        <begin position="177"/>
        <end position="189"/>
    </location>
</feature>
<keyword evidence="3" id="KW-1185">Reference proteome</keyword>
<dbReference type="Proteomes" id="UP000789342">
    <property type="component" value="Unassembled WGS sequence"/>
</dbReference>
<evidence type="ECO:0000256" key="1">
    <source>
        <dbReference type="SAM" id="MobiDB-lite"/>
    </source>
</evidence>
<feature type="compositionally biased region" description="Basic and acidic residues" evidence="1">
    <location>
        <begin position="161"/>
        <end position="176"/>
    </location>
</feature>
<feature type="compositionally biased region" description="Basic residues" evidence="1">
    <location>
        <begin position="1"/>
        <end position="14"/>
    </location>
</feature>
<evidence type="ECO:0000313" key="3">
    <source>
        <dbReference type="Proteomes" id="UP000789342"/>
    </source>
</evidence>
<feature type="region of interest" description="Disordered" evidence="1">
    <location>
        <begin position="150"/>
        <end position="189"/>
    </location>
</feature>
<feature type="compositionally biased region" description="Basic residues" evidence="1">
    <location>
        <begin position="117"/>
        <end position="129"/>
    </location>
</feature>
<dbReference type="AlphaFoldDB" id="A0A9N9EZI4"/>
<dbReference type="EMBL" id="CAJVPV010001494">
    <property type="protein sequence ID" value="CAG8499521.1"/>
    <property type="molecule type" value="Genomic_DNA"/>
</dbReference>
<accession>A0A9N9EZI4</accession>